<dbReference type="Proteomes" id="UP000266089">
    <property type="component" value="Unassembled WGS sequence"/>
</dbReference>
<evidence type="ECO:0000313" key="1">
    <source>
        <dbReference type="EMBL" id="RIH78199.1"/>
    </source>
</evidence>
<reference evidence="1 2" key="1">
    <citation type="submission" date="2018-08" db="EMBL/GenBank/DDBJ databases">
        <title>Meiothermus cateniformans JCM 15151 genome sequencing project.</title>
        <authorList>
            <person name="Da Costa M.S."/>
            <person name="Albuquerque L."/>
            <person name="Raposo P."/>
            <person name="Froufe H.J.C."/>
            <person name="Barroso C.S."/>
            <person name="Egas C."/>
        </authorList>
    </citation>
    <scope>NUCLEOTIDE SEQUENCE [LARGE SCALE GENOMIC DNA]</scope>
    <source>
        <strain evidence="1 2">JCM 15151</strain>
    </source>
</reference>
<dbReference type="OrthoDB" id="34070at2"/>
<comment type="caution">
    <text evidence="1">The sequence shown here is derived from an EMBL/GenBank/DDBJ whole genome shotgun (WGS) entry which is preliminary data.</text>
</comment>
<proteinExistence type="predicted"/>
<dbReference type="EMBL" id="QWKX01000017">
    <property type="protein sequence ID" value="RIH78199.1"/>
    <property type="molecule type" value="Genomic_DNA"/>
</dbReference>
<name>A0A399E4N1_9DEIN</name>
<protein>
    <submittedName>
        <fullName evidence="1">Uncharacterized protein</fullName>
    </submittedName>
</protein>
<accession>A0A399E4N1</accession>
<organism evidence="1 2">
    <name type="scientific">Meiothermus taiwanensis</name>
    <dbReference type="NCBI Taxonomy" id="172827"/>
    <lineage>
        <taxon>Bacteria</taxon>
        <taxon>Thermotogati</taxon>
        <taxon>Deinococcota</taxon>
        <taxon>Deinococci</taxon>
        <taxon>Thermales</taxon>
        <taxon>Thermaceae</taxon>
        <taxon>Meiothermus</taxon>
    </lineage>
</organism>
<dbReference type="RefSeq" id="WP_027888022.1">
    <property type="nucleotide sequence ID" value="NZ_JBHSXZ010000006.1"/>
</dbReference>
<dbReference type="AlphaFoldDB" id="A0A399E4N1"/>
<sequence length="421" mass="44133">MEQKLWTLSVAGVLALVAGCGGGGGTLPQPVEVSSNITTNTTWSPNPAIDCDYLVTANREIEVRAALTIQAGTKVCFGANSGLKVMETGSLNAVGSAANRIVFTGTTASRGFWKGLAFRSNNPVNELSFAEVSFAGSNDSFCCDYFVSVNDIQAAVIVGSNATSTATLKLSNSLIASSANYGLYVFGNGRLTVFSTNAFSDNTKAPVALPIIEAGKLDSGSNYSGAGLVANAVNAVQVNRISRSATNVNQTLRKLNVPYAMFLGDPNTEQEYDGALTLEPGVRMEFESNTGIKIMPTGSLNAVGTAAEPIVFTGRVAAKGFWKGLAFRSNNPSNRLERVTVEYAGNDDSFCCDYFVSVNDIRAAILVGANGVTNATLALVNSTVRESDNYGVYQFSGGNTITASGNTYQNNDLGNQPPTLP</sequence>
<gene>
    <name evidence="1" type="ORF">Mcate_00940</name>
</gene>
<evidence type="ECO:0000313" key="2">
    <source>
        <dbReference type="Proteomes" id="UP000266089"/>
    </source>
</evidence>
<dbReference type="PROSITE" id="PS51257">
    <property type="entry name" value="PROKAR_LIPOPROTEIN"/>
    <property type="match status" value="1"/>
</dbReference>